<name>A0A9P5Y8V9_9AGAR</name>
<dbReference type="AlphaFoldDB" id="A0A9P5Y8V9"/>
<evidence type="ECO:0000313" key="1">
    <source>
        <dbReference type="EMBL" id="KAF9465513.1"/>
    </source>
</evidence>
<protein>
    <submittedName>
        <fullName evidence="1">Uncharacterized protein</fullName>
    </submittedName>
</protein>
<organism evidence="1 2">
    <name type="scientific">Collybia nuda</name>
    <dbReference type="NCBI Taxonomy" id="64659"/>
    <lineage>
        <taxon>Eukaryota</taxon>
        <taxon>Fungi</taxon>
        <taxon>Dikarya</taxon>
        <taxon>Basidiomycota</taxon>
        <taxon>Agaricomycotina</taxon>
        <taxon>Agaricomycetes</taxon>
        <taxon>Agaricomycetidae</taxon>
        <taxon>Agaricales</taxon>
        <taxon>Tricholomatineae</taxon>
        <taxon>Clitocybaceae</taxon>
        <taxon>Collybia</taxon>
    </lineage>
</organism>
<proteinExistence type="predicted"/>
<dbReference type="Proteomes" id="UP000807353">
    <property type="component" value="Unassembled WGS sequence"/>
</dbReference>
<gene>
    <name evidence="1" type="ORF">BDZ94DRAFT_1296501</name>
</gene>
<reference evidence="1" key="1">
    <citation type="submission" date="2020-11" db="EMBL/GenBank/DDBJ databases">
        <authorList>
            <consortium name="DOE Joint Genome Institute"/>
            <person name="Ahrendt S."/>
            <person name="Riley R."/>
            <person name="Andreopoulos W."/>
            <person name="Labutti K."/>
            <person name="Pangilinan J."/>
            <person name="Ruiz-Duenas F.J."/>
            <person name="Barrasa J.M."/>
            <person name="Sanchez-Garcia M."/>
            <person name="Camarero S."/>
            <person name="Miyauchi S."/>
            <person name="Serrano A."/>
            <person name="Linde D."/>
            <person name="Babiker R."/>
            <person name="Drula E."/>
            <person name="Ayuso-Fernandez I."/>
            <person name="Pacheco R."/>
            <person name="Padilla G."/>
            <person name="Ferreira P."/>
            <person name="Barriuso J."/>
            <person name="Kellner H."/>
            <person name="Castanera R."/>
            <person name="Alfaro M."/>
            <person name="Ramirez L."/>
            <person name="Pisabarro A.G."/>
            <person name="Kuo A."/>
            <person name="Tritt A."/>
            <person name="Lipzen A."/>
            <person name="He G."/>
            <person name="Yan M."/>
            <person name="Ng V."/>
            <person name="Cullen D."/>
            <person name="Martin F."/>
            <person name="Rosso M.-N."/>
            <person name="Henrissat B."/>
            <person name="Hibbett D."/>
            <person name="Martinez A.T."/>
            <person name="Grigoriev I.V."/>
        </authorList>
    </citation>
    <scope>NUCLEOTIDE SEQUENCE</scope>
    <source>
        <strain evidence="1">CBS 247.69</strain>
    </source>
</reference>
<accession>A0A9P5Y8V9</accession>
<sequence>MEGNVAMVVMEKYTNDVMMNRIPFLITYQNLETVNGTAIGGWQVSTSSGCRFSTFVKGEFRKVTCLLGHVISEPRLDVFATSSTNRDLSIIEHVQIELELNSNVMLTATSGLLGKVRTIFMRSEFPGLAADPPALQRRSAKSKFEWVTKQRNVQCKLILNQYLLIFTLELGPKIRIFNAVTPHKRFSQTDKSN</sequence>
<comment type="caution">
    <text evidence="1">The sequence shown here is derived from an EMBL/GenBank/DDBJ whole genome shotgun (WGS) entry which is preliminary data.</text>
</comment>
<dbReference type="EMBL" id="MU150247">
    <property type="protein sequence ID" value="KAF9465513.1"/>
    <property type="molecule type" value="Genomic_DNA"/>
</dbReference>
<keyword evidence="2" id="KW-1185">Reference proteome</keyword>
<evidence type="ECO:0000313" key="2">
    <source>
        <dbReference type="Proteomes" id="UP000807353"/>
    </source>
</evidence>